<proteinExistence type="inferred from homology"/>
<dbReference type="InterPro" id="IPR006156">
    <property type="entry name" value="Dihydroneopterin_aldolase"/>
</dbReference>
<reference evidence="8 9" key="1">
    <citation type="journal article" date="2013" name="Genome Announc.">
        <title>Draft Genome Sequence of Arcticibacter svalbardensis Strain MN12-7T, a Member of the Family Sphingobacteriaceae Isolated from an Arctic Soil Sample.</title>
        <authorList>
            <person name="Shivaji S."/>
            <person name="Ara S."/>
            <person name="Prasad S."/>
            <person name="Manasa B.P."/>
            <person name="Begum Z."/>
            <person name="Singh A."/>
            <person name="Kumar Pinnaka A."/>
        </authorList>
    </citation>
    <scope>NUCLEOTIDE SEQUENCE [LARGE SCALE GENOMIC DNA]</scope>
    <source>
        <strain evidence="8 9">MN12-7</strain>
    </source>
</reference>
<keyword evidence="4 6" id="KW-0289">Folate biosynthesis</keyword>
<dbReference type="GO" id="GO:0004150">
    <property type="term" value="F:dihydroneopterin aldolase activity"/>
    <property type="evidence" value="ECO:0007669"/>
    <property type="project" value="UniProtKB-UniRule"/>
</dbReference>
<evidence type="ECO:0000256" key="5">
    <source>
        <dbReference type="ARBA" id="ARBA00023239"/>
    </source>
</evidence>
<protein>
    <recommendedName>
        <fullName evidence="6">7,8-dihydroneopterin aldolase</fullName>
        <ecNumber evidence="6">4.1.2.25</ecNumber>
    </recommendedName>
</protein>
<dbReference type="PANTHER" id="PTHR42844:SF1">
    <property type="entry name" value="DIHYDRONEOPTERIN ALDOLASE 1-RELATED"/>
    <property type="match status" value="1"/>
</dbReference>
<dbReference type="EC" id="4.1.2.25" evidence="6"/>
<keyword evidence="9" id="KW-1185">Reference proteome</keyword>
<evidence type="ECO:0000313" key="9">
    <source>
        <dbReference type="Proteomes" id="UP000014174"/>
    </source>
</evidence>
<dbReference type="eggNOG" id="COG1539">
    <property type="taxonomic scope" value="Bacteria"/>
</dbReference>
<comment type="caution">
    <text evidence="8">The sequence shown here is derived from an EMBL/GenBank/DDBJ whole genome shotgun (WGS) entry which is preliminary data.</text>
</comment>
<dbReference type="SMART" id="SM00905">
    <property type="entry name" value="FolB"/>
    <property type="match status" value="1"/>
</dbReference>
<dbReference type="Pfam" id="PF02152">
    <property type="entry name" value="FolB"/>
    <property type="match status" value="1"/>
</dbReference>
<dbReference type="InterPro" id="IPR043133">
    <property type="entry name" value="GTP-CH-I_C/QueF"/>
</dbReference>
<gene>
    <name evidence="8" type="ORF">ADIARSV_3128</name>
</gene>
<dbReference type="OrthoDB" id="9803748at2"/>
<evidence type="ECO:0000256" key="6">
    <source>
        <dbReference type="RuleBase" id="RU362079"/>
    </source>
</evidence>
<dbReference type="GO" id="GO:0046656">
    <property type="term" value="P:folic acid biosynthetic process"/>
    <property type="evidence" value="ECO:0007669"/>
    <property type="project" value="UniProtKB-UniRule"/>
</dbReference>
<dbReference type="GO" id="GO:0005737">
    <property type="term" value="C:cytoplasm"/>
    <property type="evidence" value="ECO:0007669"/>
    <property type="project" value="TreeGrafter"/>
</dbReference>
<evidence type="ECO:0000256" key="1">
    <source>
        <dbReference type="ARBA" id="ARBA00001353"/>
    </source>
</evidence>
<comment type="similarity">
    <text evidence="3 6">Belongs to the DHNA family.</text>
</comment>
<dbReference type="Gene3D" id="3.30.1130.10">
    <property type="match status" value="1"/>
</dbReference>
<dbReference type="NCBIfam" id="TIGR00526">
    <property type="entry name" value="folB_dom"/>
    <property type="match status" value="1"/>
</dbReference>
<dbReference type="UniPathway" id="UPA00077">
    <property type="reaction ID" value="UER00154"/>
</dbReference>
<dbReference type="InterPro" id="IPR006157">
    <property type="entry name" value="FolB_dom"/>
</dbReference>
<dbReference type="RefSeq" id="WP_016196357.1">
    <property type="nucleotide sequence ID" value="NZ_AQPN01000106.1"/>
</dbReference>
<comment type="catalytic activity">
    <reaction evidence="1 6">
        <text>7,8-dihydroneopterin = 6-hydroxymethyl-7,8-dihydropterin + glycolaldehyde</text>
        <dbReference type="Rhea" id="RHEA:10540"/>
        <dbReference type="ChEBI" id="CHEBI:17001"/>
        <dbReference type="ChEBI" id="CHEBI:17071"/>
        <dbReference type="ChEBI" id="CHEBI:44841"/>
        <dbReference type="EC" id="4.1.2.25"/>
    </reaction>
</comment>
<dbReference type="PANTHER" id="PTHR42844">
    <property type="entry name" value="DIHYDRONEOPTERIN ALDOLASE 1-RELATED"/>
    <property type="match status" value="1"/>
</dbReference>
<keyword evidence="5 6" id="KW-0456">Lyase</keyword>
<feature type="domain" description="Dihydroneopterin aldolase/epimerase" evidence="7">
    <location>
        <begin position="8"/>
        <end position="121"/>
    </location>
</feature>
<accession>R9GPE3</accession>
<dbReference type="EMBL" id="AQPN01000106">
    <property type="protein sequence ID" value="EOR93687.1"/>
    <property type="molecule type" value="Genomic_DNA"/>
</dbReference>
<organism evidence="8 9">
    <name type="scientific">Arcticibacter svalbardensis MN12-7</name>
    <dbReference type="NCBI Taxonomy" id="1150600"/>
    <lineage>
        <taxon>Bacteria</taxon>
        <taxon>Pseudomonadati</taxon>
        <taxon>Bacteroidota</taxon>
        <taxon>Sphingobacteriia</taxon>
        <taxon>Sphingobacteriales</taxon>
        <taxon>Sphingobacteriaceae</taxon>
        <taxon>Arcticibacter</taxon>
    </lineage>
</organism>
<dbReference type="STRING" id="1150600.ADIARSV_3128"/>
<sequence length="121" mass="13952">MSATIKTISLEGIRFFSFHGFFPEEQILGTPFLVDVLTEMNSKDDDSDDLNLTVNYGRLFEITEEEMKIPRKLLEKVASSILNRIKHEFPELTKISVIIKKLTLPVRGEMQNAKVMLTYTR</sequence>
<dbReference type="GO" id="GO:0046654">
    <property type="term" value="P:tetrahydrofolate biosynthetic process"/>
    <property type="evidence" value="ECO:0007669"/>
    <property type="project" value="UniProtKB-UniRule"/>
</dbReference>
<name>R9GPE3_9SPHI</name>
<evidence type="ECO:0000256" key="4">
    <source>
        <dbReference type="ARBA" id="ARBA00022909"/>
    </source>
</evidence>
<evidence type="ECO:0000259" key="7">
    <source>
        <dbReference type="SMART" id="SM00905"/>
    </source>
</evidence>
<comment type="function">
    <text evidence="6">Catalyzes the conversion of 7,8-dihydroneopterin to 6-hydroxymethyl-7,8-dihydropterin.</text>
</comment>
<evidence type="ECO:0000313" key="8">
    <source>
        <dbReference type="EMBL" id="EOR93687.1"/>
    </source>
</evidence>
<evidence type="ECO:0000256" key="3">
    <source>
        <dbReference type="ARBA" id="ARBA00005708"/>
    </source>
</evidence>
<dbReference type="NCBIfam" id="TIGR00525">
    <property type="entry name" value="folB"/>
    <property type="match status" value="1"/>
</dbReference>
<dbReference type="SUPFAM" id="SSF55620">
    <property type="entry name" value="Tetrahydrobiopterin biosynthesis enzymes-like"/>
    <property type="match status" value="1"/>
</dbReference>
<evidence type="ECO:0000256" key="2">
    <source>
        <dbReference type="ARBA" id="ARBA00005013"/>
    </source>
</evidence>
<comment type="pathway">
    <text evidence="2 6">Cofactor biosynthesis; tetrahydrofolate biosynthesis; 2-amino-4-hydroxy-6-hydroxymethyl-7,8-dihydropteridine diphosphate from 7,8-dihydroneopterin triphosphate: step 3/4.</text>
</comment>
<dbReference type="Proteomes" id="UP000014174">
    <property type="component" value="Unassembled WGS sequence"/>
</dbReference>
<dbReference type="AlphaFoldDB" id="R9GPE3"/>